<reference evidence="1 2" key="1">
    <citation type="submission" date="2019-05" db="EMBL/GenBank/DDBJ databases">
        <title>Draft genome sequence of Pelagicola sp. DSW4-44.</title>
        <authorList>
            <person name="Oh J."/>
        </authorList>
    </citation>
    <scope>NUCLEOTIDE SEQUENCE [LARGE SCALE GENOMIC DNA]</scope>
    <source>
        <strain evidence="1 2">DSW4-44</strain>
    </source>
</reference>
<dbReference type="RefSeq" id="WP_138162328.1">
    <property type="nucleotide sequence ID" value="NZ_VAUA01000003.1"/>
</dbReference>
<comment type="caution">
    <text evidence="1">The sequence shown here is derived from an EMBL/GenBank/DDBJ whole genome shotgun (WGS) entry which is preliminary data.</text>
</comment>
<keyword evidence="2" id="KW-1185">Reference proteome</keyword>
<evidence type="ECO:0000313" key="1">
    <source>
        <dbReference type="EMBL" id="TLP67113.1"/>
    </source>
</evidence>
<dbReference type="Proteomes" id="UP000305041">
    <property type="component" value="Unassembled WGS sequence"/>
</dbReference>
<sequence>MFPNYIRDLPLPNDSISPKLKSLLTPIGLDPFERPEISSRYEHDQYGSQYEAIHMIMALTDGPETISVDDFEETSDGVVSFSTPIVDKLGGLTDPAPNISGHDYVVASSGNGSFYTYHLAEKVWMTLGLSPRCIGGSDQKIIFDDLSLPEFGVAEGEISSSYHFESSRNVSWRMSNEYLRNYLWMRGKYGTRVFFYEANITETPDITAMLGTETHVTLKPEGGWYDLCVQRINSEVRVQLWAVVCAISPEKCQLQSADNLTWPGVSGVMNHQRANALMNTSVMYLCDSFLDRYEQNSFYDTTPFYGYGSWTCNPSYSGQWSFTDCRRIGRNLIKVGLRELYKGKPDREIVWAHSHVVAQGVVDQTDLSEEHIVAKVQRFLEALLDLADGLAWLAEELGTASVSCEELIGISREELSAERWLPYPKLSRLAQVAPLDMTEQQFLSRCKEIHELWQKLPNGVVRRIVDQGGHDVKTYKGFGSLKLLQIMTNVLERLNRNHETTANFSADHQDAEVIDRNPKLASLFLTADLRNADAHNGGSVSQTLSDLGFDMSQTNSGYGRALDYVFDQNITSFTHVAAEVSALRKRSS</sequence>
<organism evidence="1 2">
    <name type="scientific">Parasedimentitalea maritima</name>
    <dbReference type="NCBI Taxonomy" id="2578117"/>
    <lineage>
        <taxon>Bacteria</taxon>
        <taxon>Pseudomonadati</taxon>
        <taxon>Pseudomonadota</taxon>
        <taxon>Alphaproteobacteria</taxon>
        <taxon>Rhodobacterales</taxon>
        <taxon>Paracoccaceae</taxon>
        <taxon>Parasedimentitalea</taxon>
    </lineage>
</organism>
<accession>A0ABY2UXD9</accession>
<dbReference type="EMBL" id="VAUA01000003">
    <property type="protein sequence ID" value="TLP67113.1"/>
    <property type="molecule type" value="Genomic_DNA"/>
</dbReference>
<proteinExistence type="predicted"/>
<name>A0ABY2UXD9_9RHOB</name>
<evidence type="ECO:0000313" key="2">
    <source>
        <dbReference type="Proteomes" id="UP000305041"/>
    </source>
</evidence>
<gene>
    <name evidence="1" type="ORF">FEE96_07130</name>
</gene>
<evidence type="ECO:0008006" key="3">
    <source>
        <dbReference type="Google" id="ProtNLM"/>
    </source>
</evidence>
<protein>
    <recommendedName>
        <fullName evidence="3">ApeA N-terminal domain-containing protein</fullName>
    </recommendedName>
</protein>